<dbReference type="CDD" id="cd07038">
    <property type="entry name" value="TPP_PYR_PDC_IPDC_like"/>
    <property type="match status" value="1"/>
</dbReference>
<sequence length="531" mass="57945">MALFFRHLRIGSILVSRVYLGSNRGQNKPISVAEYLFTRLHQLGVRSVHGVPGDFNLPALDYLPKANLAWVGNVNELNAGYAADGYARIKGIAALVTTCGVGELSAANAMAGAYAERVPIVHVVGYPSTRAQQRAAILHHTLGTGNFDVFRTMNASISCQATELEQPQAIARQIDKALSQCWINSQPVYLALPVDRTHSQVEGYRLHTPLDLNEAPNDAAAEEDAIAAILAQIYEAKRPAILVDVCAVRFRVLDDVLRMADIAEIPVFVTPMAKAAVDETSPRYRGVYAGQASHASIRDELESSDLILSIGALECDLNTGGFSHRLPTEKVICFHSTHTQLGHEIFSEVRMKGLLRTLNERLDETQLARKYTQPEEECSLHDVTDTLPRPDTITHAWLWPRIGTFLRSGDIVVSDTGVSAFGIWDTAFPTAVTALTQLLWASIGWSVGAAQGAALAARDSGHGRRTVLFVGDGALQLAAQELSTIVRHNLNVTIFCICNEGYTAERLLHHAGASYNDITLWKHKELLTAVS</sequence>
<comment type="cofactor">
    <cofactor evidence="1">
        <name>thiamine diphosphate</name>
        <dbReference type="ChEBI" id="CHEBI:58937"/>
    </cofactor>
</comment>
<dbReference type="SUPFAM" id="SSF52518">
    <property type="entry name" value="Thiamin diphosphate-binding fold (THDP-binding)"/>
    <property type="match status" value="2"/>
</dbReference>
<protein>
    <recommendedName>
        <fullName evidence="3">Pyruvate decarboxylase</fullName>
    </recommendedName>
</protein>
<dbReference type="InterPro" id="IPR012110">
    <property type="entry name" value="PDC/IPDC-like"/>
</dbReference>
<evidence type="ECO:0000256" key="4">
    <source>
        <dbReference type="ARBA" id="ARBA00022723"/>
    </source>
</evidence>
<keyword evidence="5" id="KW-0210">Decarboxylase</keyword>
<dbReference type="InterPro" id="IPR011766">
    <property type="entry name" value="TPP_enzyme_TPP-bd"/>
</dbReference>
<keyword evidence="7 9" id="KW-0786">Thiamine pyrophosphate</keyword>
<comment type="similarity">
    <text evidence="2 9">Belongs to the TPP enzyme family.</text>
</comment>
<name>A0ABP0D268_9PEZI</name>
<dbReference type="PANTHER" id="PTHR43452">
    <property type="entry name" value="PYRUVATE DECARBOXYLASE"/>
    <property type="match status" value="1"/>
</dbReference>
<gene>
    <name evidence="13" type="ORF">SEUCBS140593_010763</name>
</gene>
<organism evidence="13 14">
    <name type="scientific">Sporothrix eucalyptigena</name>
    <dbReference type="NCBI Taxonomy" id="1812306"/>
    <lineage>
        <taxon>Eukaryota</taxon>
        <taxon>Fungi</taxon>
        <taxon>Dikarya</taxon>
        <taxon>Ascomycota</taxon>
        <taxon>Pezizomycotina</taxon>
        <taxon>Sordariomycetes</taxon>
        <taxon>Sordariomycetidae</taxon>
        <taxon>Ophiostomatales</taxon>
        <taxon>Ophiostomataceae</taxon>
        <taxon>Sporothrix</taxon>
    </lineage>
</organism>
<evidence type="ECO:0000313" key="14">
    <source>
        <dbReference type="Proteomes" id="UP001642482"/>
    </source>
</evidence>
<feature type="non-terminal residue" evidence="13">
    <location>
        <position position="531"/>
    </location>
</feature>
<evidence type="ECO:0000256" key="5">
    <source>
        <dbReference type="ARBA" id="ARBA00022793"/>
    </source>
</evidence>
<evidence type="ECO:0000256" key="3">
    <source>
        <dbReference type="ARBA" id="ARBA00014422"/>
    </source>
</evidence>
<evidence type="ECO:0000256" key="7">
    <source>
        <dbReference type="ARBA" id="ARBA00023052"/>
    </source>
</evidence>
<evidence type="ECO:0000256" key="8">
    <source>
        <dbReference type="ARBA" id="ARBA00023239"/>
    </source>
</evidence>
<dbReference type="Proteomes" id="UP001642482">
    <property type="component" value="Unassembled WGS sequence"/>
</dbReference>
<evidence type="ECO:0000256" key="9">
    <source>
        <dbReference type="RuleBase" id="RU362132"/>
    </source>
</evidence>
<dbReference type="Pfam" id="PF00205">
    <property type="entry name" value="TPP_enzyme_M"/>
    <property type="match status" value="1"/>
</dbReference>
<evidence type="ECO:0000256" key="1">
    <source>
        <dbReference type="ARBA" id="ARBA00001964"/>
    </source>
</evidence>
<dbReference type="EMBL" id="CAWUHD010000264">
    <property type="protein sequence ID" value="CAK7238512.1"/>
    <property type="molecule type" value="Genomic_DNA"/>
</dbReference>
<feature type="domain" description="Thiamine pyrophosphate enzyme N-terminal TPP-binding" evidence="12">
    <location>
        <begin position="31"/>
        <end position="136"/>
    </location>
</feature>
<dbReference type="InterPro" id="IPR047213">
    <property type="entry name" value="TPP_PYR_PDC_IPDC-like"/>
</dbReference>
<feature type="domain" description="Thiamine pyrophosphate enzyme TPP-binding" evidence="11">
    <location>
        <begin position="433"/>
        <end position="508"/>
    </location>
</feature>
<dbReference type="SUPFAM" id="SSF52467">
    <property type="entry name" value="DHS-like NAD/FAD-binding domain"/>
    <property type="match status" value="1"/>
</dbReference>
<dbReference type="Gene3D" id="3.40.50.970">
    <property type="match status" value="2"/>
</dbReference>
<evidence type="ECO:0000259" key="12">
    <source>
        <dbReference type="Pfam" id="PF02776"/>
    </source>
</evidence>
<evidence type="ECO:0000259" key="11">
    <source>
        <dbReference type="Pfam" id="PF02775"/>
    </source>
</evidence>
<dbReference type="Gene3D" id="3.40.50.1220">
    <property type="entry name" value="TPP-binding domain"/>
    <property type="match status" value="1"/>
</dbReference>
<reference evidence="13 14" key="1">
    <citation type="submission" date="2024-01" db="EMBL/GenBank/DDBJ databases">
        <authorList>
            <person name="Allen C."/>
            <person name="Tagirdzhanova G."/>
        </authorList>
    </citation>
    <scope>NUCLEOTIDE SEQUENCE [LARGE SCALE GENOMIC DNA]</scope>
</reference>
<accession>A0ABP0D268</accession>
<keyword evidence="14" id="KW-1185">Reference proteome</keyword>
<dbReference type="Pfam" id="PF02776">
    <property type="entry name" value="TPP_enzyme_N"/>
    <property type="match status" value="1"/>
</dbReference>
<dbReference type="PIRSF" id="PIRSF036565">
    <property type="entry name" value="Pyruvt_ip_decrb"/>
    <property type="match status" value="1"/>
</dbReference>
<keyword evidence="4" id="KW-0479">Metal-binding</keyword>
<evidence type="ECO:0000256" key="2">
    <source>
        <dbReference type="ARBA" id="ARBA00007812"/>
    </source>
</evidence>
<keyword evidence="6" id="KW-0460">Magnesium</keyword>
<dbReference type="PANTHER" id="PTHR43452:SF30">
    <property type="entry name" value="PYRUVATE DECARBOXYLASE ISOZYME 1-RELATED"/>
    <property type="match status" value="1"/>
</dbReference>
<evidence type="ECO:0000259" key="10">
    <source>
        <dbReference type="Pfam" id="PF00205"/>
    </source>
</evidence>
<dbReference type="Pfam" id="PF02775">
    <property type="entry name" value="TPP_enzyme_C"/>
    <property type="match status" value="1"/>
</dbReference>
<feature type="domain" description="Thiamine pyrophosphate enzyme central" evidence="10">
    <location>
        <begin position="226"/>
        <end position="354"/>
    </location>
</feature>
<dbReference type="InterPro" id="IPR029061">
    <property type="entry name" value="THDP-binding"/>
</dbReference>
<evidence type="ECO:0000256" key="6">
    <source>
        <dbReference type="ARBA" id="ARBA00022842"/>
    </source>
</evidence>
<proteinExistence type="inferred from homology"/>
<dbReference type="InterPro" id="IPR012001">
    <property type="entry name" value="Thiamin_PyroP_enz_TPP-bd_dom"/>
</dbReference>
<evidence type="ECO:0000313" key="13">
    <source>
        <dbReference type="EMBL" id="CAK7238512.1"/>
    </source>
</evidence>
<dbReference type="InterPro" id="IPR029035">
    <property type="entry name" value="DHS-like_NAD/FAD-binding_dom"/>
</dbReference>
<keyword evidence="8" id="KW-0456">Lyase</keyword>
<dbReference type="InterPro" id="IPR012000">
    <property type="entry name" value="Thiamin_PyroP_enz_cen_dom"/>
</dbReference>
<comment type="caution">
    <text evidence="13">The sequence shown here is derived from an EMBL/GenBank/DDBJ whole genome shotgun (WGS) entry which is preliminary data.</text>
</comment>